<comment type="caution">
    <text evidence="2">The sequence shown here is derived from an EMBL/GenBank/DDBJ whole genome shotgun (WGS) entry which is preliminary data.</text>
</comment>
<feature type="transmembrane region" description="Helical" evidence="1">
    <location>
        <begin position="177"/>
        <end position="196"/>
    </location>
</feature>
<keyword evidence="1" id="KW-0812">Transmembrane</keyword>
<evidence type="ECO:0000256" key="1">
    <source>
        <dbReference type="SAM" id="Phobius"/>
    </source>
</evidence>
<feature type="transmembrane region" description="Helical" evidence="1">
    <location>
        <begin position="216"/>
        <end position="240"/>
    </location>
</feature>
<feature type="transmembrane region" description="Helical" evidence="1">
    <location>
        <begin position="151"/>
        <end position="171"/>
    </location>
</feature>
<organism evidence="2 3">
    <name type="scientific">Littorina saxatilis</name>
    <dbReference type="NCBI Taxonomy" id="31220"/>
    <lineage>
        <taxon>Eukaryota</taxon>
        <taxon>Metazoa</taxon>
        <taxon>Spiralia</taxon>
        <taxon>Lophotrochozoa</taxon>
        <taxon>Mollusca</taxon>
        <taxon>Gastropoda</taxon>
        <taxon>Caenogastropoda</taxon>
        <taxon>Littorinimorpha</taxon>
        <taxon>Littorinoidea</taxon>
        <taxon>Littorinidae</taxon>
        <taxon>Littorina</taxon>
    </lineage>
</organism>
<dbReference type="Proteomes" id="UP001374579">
    <property type="component" value="Unassembled WGS sequence"/>
</dbReference>
<sequence>MLHVGVLALGAWFMMTAVWWLSHITARYYRCLRRNTEFRTSVTFTWCTRCKVQPLEGLVKVSVGVVLTLVEFTQDRGYPGDAAFLSRTELGTLSSFLVMWGLMDMLAHWGPPALCVYLDFAGLLLFYTALGAVQGARAFLTEQPVSSLHSLSLYVAVGSMVVTVVEGLHPYNVLCPVARSYLLLLQGSWWLHAAVLTDSSSHLGGASVEGRRDTMLLFTMIFVGHAAVNVTMVVCLWLLVGKLVERSCCGRCLDADSTPSDGVFLENRVRFNYHVLSRFDSETDEQ</sequence>
<dbReference type="AlphaFoldDB" id="A0AAN9AKY1"/>
<dbReference type="PANTHER" id="PTHR16007">
    <property type="entry name" value="EPIDIDYMAL MEMBRANE PROTEIN E9-RELATED"/>
    <property type="match status" value="1"/>
</dbReference>
<reference evidence="2 3" key="1">
    <citation type="submission" date="2024-02" db="EMBL/GenBank/DDBJ databases">
        <title>Chromosome-scale genome assembly of the rough periwinkle Littorina saxatilis.</title>
        <authorList>
            <person name="De Jode A."/>
            <person name="Faria R."/>
            <person name="Formenti G."/>
            <person name="Sims Y."/>
            <person name="Smith T.P."/>
            <person name="Tracey A."/>
            <person name="Wood J.M.D."/>
            <person name="Zagrodzka Z.B."/>
            <person name="Johannesson K."/>
            <person name="Butlin R.K."/>
            <person name="Leder E.H."/>
        </authorList>
    </citation>
    <scope>NUCLEOTIDE SEQUENCE [LARGE SCALE GENOMIC DNA]</scope>
    <source>
        <strain evidence="2">Snail1</strain>
        <tissue evidence="2">Muscle</tissue>
    </source>
</reference>
<dbReference type="PANTHER" id="PTHR16007:SF15">
    <property type="entry name" value="TRANSMEMBRANE PROTEIN 45B"/>
    <property type="match status" value="1"/>
</dbReference>
<dbReference type="InterPro" id="IPR042127">
    <property type="entry name" value="TMEM45"/>
</dbReference>
<keyword evidence="3" id="KW-1185">Reference proteome</keyword>
<accession>A0AAN9AKY1</accession>
<proteinExistence type="predicted"/>
<keyword evidence="1" id="KW-1133">Transmembrane helix</keyword>
<protein>
    <submittedName>
        <fullName evidence="2">Uncharacterized protein</fullName>
    </submittedName>
</protein>
<keyword evidence="1" id="KW-0472">Membrane</keyword>
<feature type="transmembrane region" description="Helical" evidence="1">
    <location>
        <begin position="109"/>
        <end position="130"/>
    </location>
</feature>
<dbReference type="EMBL" id="JBAMIC010004070">
    <property type="protein sequence ID" value="KAK7088746.1"/>
    <property type="molecule type" value="Genomic_DNA"/>
</dbReference>
<evidence type="ECO:0000313" key="2">
    <source>
        <dbReference type="EMBL" id="KAK7088746.1"/>
    </source>
</evidence>
<feature type="transmembrane region" description="Helical" evidence="1">
    <location>
        <begin position="6"/>
        <end position="29"/>
    </location>
</feature>
<evidence type="ECO:0000313" key="3">
    <source>
        <dbReference type="Proteomes" id="UP001374579"/>
    </source>
</evidence>
<gene>
    <name evidence="2" type="ORF">V1264_022629</name>
</gene>
<name>A0AAN9AKY1_9CAEN</name>